<keyword evidence="2" id="KW-1185">Reference proteome</keyword>
<dbReference type="OrthoDB" id="3023928at2759"/>
<protein>
    <submittedName>
        <fullName evidence="1">Uncharacterized protein</fullName>
    </submittedName>
</protein>
<name>A0A8H6YWC8_9AGAR</name>
<dbReference type="Proteomes" id="UP000623467">
    <property type="component" value="Unassembled WGS sequence"/>
</dbReference>
<evidence type="ECO:0000313" key="2">
    <source>
        <dbReference type="Proteomes" id="UP000623467"/>
    </source>
</evidence>
<evidence type="ECO:0000313" key="1">
    <source>
        <dbReference type="EMBL" id="KAF7366422.1"/>
    </source>
</evidence>
<accession>A0A8H6YWC8</accession>
<dbReference type="AlphaFoldDB" id="A0A8H6YWC8"/>
<proteinExistence type="predicted"/>
<comment type="caution">
    <text evidence="1">The sequence shown here is derived from an EMBL/GenBank/DDBJ whole genome shotgun (WGS) entry which is preliminary data.</text>
</comment>
<dbReference type="Gene3D" id="3.80.10.10">
    <property type="entry name" value="Ribonuclease Inhibitor"/>
    <property type="match status" value="1"/>
</dbReference>
<sequence>MFLILWHVSPSKFRLKFSFNVCHPSPILITVLQLAMSLRCFSPYAIHGPRLRCLRQCSGQLSASCSHARIAGRKSCPFGSSALVITPCPSHLKWAEGDDFDEDIAAIVWQHRPQLKHLDLYDHWWEDSEDILPSASPGQLPALETLTMRGEGCFRRYSPELLQLAPNLVECRIYFSDAFFDMGNVVLPNLRRLTFGEPGTCPRGGDVDPLKCLSLPKLEALRIGTSSGALVTFLKDSCPPLRELSIQIGDAALDFVALAEYVPLLTRLEVWFLKHLVVENLFAALTSQPLLPHLHILTIHLAPQYLPQNTSTFWTALTRALAARRTHIQVFRLTVRDRFRASQMPAPDILAAFRELAADGMHVSIGATWGKWSLFDNISLSEA</sequence>
<organism evidence="1 2">
    <name type="scientific">Mycena sanguinolenta</name>
    <dbReference type="NCBI Taxonomy" id="230812"/>
    <lineage>
        <taxon>Eukaryota</taxon>
        <taxon>Fungi</taxon>
        <taxon>Dikarya</taxon>
        <taxon>Basidiomycota</taxon>
        <taxon>Agaricomycotina</taxon>
        <taxon>Agaricomycetes</taxon>
        <taxon>Agaricomycetidae</taxon>
        <taxon>Agaricales</taxon>
        <taxon>Marasmiineae</taxon>
        <taxon>Mycenaceae</taxon>
        <taxon>Mycena</taxon>
    </lineage>
</organism>
<dbReference type="InterPro" id="IPR032675">
    <property type="entry name" value="LRR_dom_sf"/>
</dbReference>
<gene>
    <name evidence="1" type="ORF">MSAN_00899100</name>
</gene>
<dbReference type="SUPFAM" id="SSF52047">
    <property type="entry name" value="RNI-like"/>
    <property type="match status" value="1"/>
</dbReference>
<reference evidence="1" key="1">
    <citation type="submission" date="2020-05" db="EMBL/GenBank/DDBJ databases">
        <title>Mycena genomes resolve the evolution of fungal bioluminescence.</title>
        <authorList>
            <person name="Tsai I.J."/>
        </authorList>
    </citation>
    <scope>NUCLEOTIDE SEQUENCE</scope>
    <source>
        <strain evidence="1">160909Yilan</strain>
    </source>
</reference>
<dbReference type="EMBL" id="JACAZH010000006">
    <property type="protein sequence ID" value="KAF7366422.1"/>
    <property type="molecule type" value="Genomic_DNA"/>
</dbReference>